<evidence type="ECO:0000256" key="1">
    <source>
        <dbReference type="SAM" id="MobiDB-lite"/>
    </source>
</evidence>
<organism evidence="2 3">
    <name type="scientific">Gnathostoma spinigerum</name>
    <dbReference type="NCBI Taxonomy" id="75299"/>
    <lineage>
        <taxon>Eukaryota</taxon>
        <taxon>Metazoa</taxon>
        <taxon>Ecdysozoa</taxon>
        <taxon>Nematoda</taxon>
        <taxon>Chromadorea</taxon>
        <taxon>Rhabditida</taxon>
        <taxon>Spirurina</taxon>
        <taxon>Gnathostomatomorpha</taxon>
        <taxon>Gnathostomatoidea</taxon>
        <taxon>Gnathostomatidae</taxon>
        <taxon>Gnathostoma</taxon>
    </lineage>
</organism>
<feature type="compositionally biased region" description="Basic residues" evidence="1">
    <location>
        <begin position="276"/>
        <end position="285"/>
    </location>
</feature>
<name>A0ABD6E8N5_9BILA</name>
<accession>A0ABD6E8N5</accession>
<feature type="compositionally biased region" description="Basic and acidic residues" evidence="1">
    <location>
        <begin position="118"/>
        <end position="133"/>
    </location>
</feature>
<protein>
    <submittedName>
        <fullName evidence="2">Uncharacterized protein</fullName>
    </submittedName>
</protein>
<feature type="region of interest" description="Disordered" evidence="1">
    <location>
        <begin position="265"/>
        <end position="285"/>
    </location>
</feature>
<comment type="caution">
    <text evidence="2">The sequence shown here is derived from an EMBL/GenBank/DDBJ whole genome shotgun (WGS) entry which is preliminary data.</text>
</comment>
<feature type="region of interest" description="Disordered" evidence="1">
    <location>
        <begin position="118"/>
        <end position="151"/>
    </location>
</feature>
<gene>
    <name evidence="2" type="ORF">AB6A40_003133</name>
</gene>
<dbReference type="AlphaFoldDB" id="A0ABD6E8N5"/>
<sequence>MVTEETFCVHISRGECLRLSSNEKRYRNRSLCNQLYTPPSYPGYTSTISGLNNSSCGLLARRNSPRWPSNEHDRCQVKSPQRSHSTVHRASYLSAQPIFSIVTDIEQLSHSDDFKVIHGDRSDCSSPRKDLSFKDSSGYGSGSSYSDLENEQPTYASCEHKTMTNDSASEAMYSKRKHSKSKLEKNLRRRSVPANMRDAFSDEIMHVLEIGGVLQYETNADTGVATPIMNGHSINRPESVVELARKFSAAAAAQNNRLFYMNQRCHKSNSGPSTPIHRRMSFTDL</sequence>
<evidence type="ECO:0000313" key="2">
    <source>
        <dbReference type="EMBL" id="MFH4976424.1"/>
    </source>
</evidence>
<keyword evidence="3" id="KW-1185">Reference proteome</keyword>
<feature type="compositionally biased region" description="Low complexity" evidence="1">
    <location>
        <begin position="136"/>
        <end position="146"/>
    </location>
</feature>
<evidence type="ECO:0000313" key="3">
    <source>
        <dbReference type="Proteomes" id="UP001608902"/>
    </source>
</evidence>
<feature type="region of interest" description="Disordered" evidence="1">
    <location>
        <begin position="166"/>
        <end position="189"/>
    </location>
</feature>
<dbReference type="Proteomes" id="UP001608902">
    <property type="component" value="Unassembled WGS sequence"/>
</dbReference>
<reference evidence="2 3" key="1">
    <citation type="submission" date="2024-08" db="EMBL/GenBank/DDBJ databases">
        <title>Gnathostoma spinigerum genome.</title>
        <authorList>
            <person name="Gonzalez-Bertolin B."/>
            <person name="Monzon S."/>
            <person name="Zaballos A."/>
            <person name="Jimenez P."/>
            <person name="Dekumyoy P."/>
            <person name="Varona S."/>
            <person name="Cuesta I."/>
            <person name="Sumanam S."/>
            <person name="Adisakwattana P."/>
            <person name="Gasser R.B."/>
            <person name="Hernandez-Gonzalez A."/>
            <person name="Young N.D."/>
            <person name="Perteguer M.J."/>
        </authorList>
    </citation>
    <scope>NUCLEOTIDE SEQUENCE [LARGE SCALE GENOMIC DNA]</scope>
    <source>
        <strain evidence="2">AL3</strain>
        <tissue evidence="2">Liver</tissue>
    </source>
</reference>
<dbReference type="EMBL" id="JBGFUD010001539">
    <property type="protein sequence ID" value="MFH4976424.1"/>
    <property type="molecule type" value="Genomic_DNA"/>
</dbReference>
<proteinExistence type="predicted"/>